<dbReference type="InterPro" id="IPR000182">
    <property type="entry name" value="GNAT_dom"/>
</dbReference>
<keyword evidence="2" id="KW-0012">Acyltransferase</keyword>
<dbReference type="PANTHER" id="PTHR43420">
    <property type="entry name" value="ACETYLTRANSFERASE"/>
    <property type="match status" value="1"/>
</dbReference>
<keyword evidence="5" id="KW-1185">Reference proteome</keyword>
<dbReference type="Proteomes" id="UP001144256">
    <property type="component" value="Unassembled WGS sequence"/>
</dbReference>
<sequence length="234" mass="26742">MVIIVTIRLLRPKKPPQNRFIGLVGEHVTEGFTEFLSSMKGNKIYIEFIPEILIDQMRGLGFEITSEYIDLWNNNLDRDRLETQDNIHKKISFRELKQSESKEASSLTKTCKGLSRGFNGEDENTISEWHQSENSKIFVAQSNSEIVGISLVNLYGSESKKGIVLWIRLLAVKPEYQHQGIGRSLLDYSIRWGIDNGAVRSFIATDVENNNALDLYENLGYVRDKGRGQINMEN</sequence>
<dbReference type="EMBL" id="BRLB01000020">
    <property type="protein sequence ID" value="GKX31641.1"/>
    <property type="molecule type" value="Genomic_DNA"/>
</dbReference>
<dbReference type="InterPro" id="IPR016181">
    <property type="entry name" value="Acyl_CoA_acyltransferase"/>
</dbReference>
<keyword evidence="1" id="KW-0808">Transferase</keyword>
<gene>
    <name evidence="4" type="ORF">SH1V18_41210</name>
</gene>
<dbReference type="CDD" id="cd04301">
    <property type="entry name" value="NAT_SF"/>
    <property type="match status" value="1"/>
</dbReference>
<evidence type="ECO:0000256" key="1">
    <source>
        <dbReference type="ARBA" id="ARBA00022679"/>
    </source>
</evidence>
<evidence type="ECO:0000313" key="5">
    <source>
        <dbReference type="Proteomes" id="UP001144256"/>
    </source>
</evidence>
<proteinExistence type="predicted"/>
<dbReference type="PROSITE" id="PS51186">
    <property type="entry name" value="GNAT"/>
    <property type="match status" value="1"/>
</dbReference>
<organism evidence="4 5">
    <name type="scientific">Vallitalea longa</name>
    <dbReference type="NCBI Taxonomy" id="2936439"/>
    <lineage>
        <taxon>Bacteria</taxon>
        <taxon>Bacillati</taxon>
        <taxon>Bacillota</taxon>
        <taxon>Clostridia</taxon>
        <taxon>Lachnospirales</taxon>
        <taxon>Vallitaleaceae</taxon>
        <taxon>Vallitalea</taxon>
    </lineage>
</organism>
<comment type="caution">
    <text evidence="4">The sequence shown here is derived from an EMBL/GenBank/DDBJ whole genome shotgun (WGS) entry which is preliminary data.</text>
</comment>
<dbReference type="InterPro" id="IPR050680">
    <property type="entry name" value="YpeA/RimI_acetyltransf"/>
</dbReference>
<feature type="domain" description="N-acetyltransferase" evidence="3">
    <location>
        <begin position="91"/>
        <end position="234"/>
    </location>
</feature>
<dbReference type="GO" id="GO:0016747">
    <property type="term" value="F:acyltransferase activity, transferring groups other than amino-acyl groups"/>
    <property type="evidence" value="ECO:0007669"/>
    <property type="project" value="InterPro"/>
</dbReference>
<reference evidence="4" key="1">
    <citation type="submission" date="2022-06" db="EMBL/GenBank/DDBJ databases">
        <title>Vallitalea longa sp. nov., an anaerobic bacterium isolated from marine sediment.</title>
        <authorList>
            <person name="Hirano S."/>
            <person name="Terahara T."/>
            <person name="Mori K."/>
            <person name="Hamada M."/>
            <person name="Matsumoto R."/>
            <person name="Kobayashi T."/>
        </authorList>
    </citation>
    <scope>NUCLEOTIDE SEQUENCE</scope>
    <source>
        <strain evidence="4">SH18-1</strain>
    </source>
</reference>
<dbReference type="Pfam" id="PF00583">
    <property type="entry name" value="Acetyltransf_1"/>
    <property type="match status" value="1"/>
</dbReference>
<evidence type="ECO:0000313" key="4">
    <source>
        <dbReference type="EMBL" id="GKX31641.1"/>
    </source>
</evidence>
<evidence type="ECO:0000259" key="3">
    <source>
        <dbReference type="PROSITE" id="PS51186"/>
    </source>
</evidence>
<protein>
    <recommendedName>
        <fullName evidence="3">N-acetyltransferase domain-containing protein</fullName>
    </recommendedName>
</protein>
<evidence type="ECO:0000256" key="2">
    <source>
        <dbReference type="ARBA" id="ARBA00023315"/>
    </source>
</evidence>
<dbReference type="SUPFAM" id="SSF55729">
    <property type="entry name" value="Acyl-CoA N-acyltransferases (Nat)"/>
    <property type="match status" value="1"/>
</dbReference>
<dbReference type="AlphaFoldDB" id="A0A9W5YFC1"/>
<name>A0A9W5YFC1_9FIRM</name>
<dbReference type="Gene3D" id="3.40.630.30">
    <property type="match status" value="1"/>
</dbReference>
<dbReference type="PANTHER" id="PTHR43420:SF44">
    <property type="entry name" value="ACETYLTRANSFERASE YPEA"/>
    <property type="match status" value="1"/>
</dbReference>
<accession>A0A9W5YFC1</accession>